<comment type="caution">
    <text evidence="1">The sequence shown here is derived from an EMBL/GenBank/DDBJ whole genome shotgun (WGS) entry which is preliminary data.</text>
</comment>
<proteinExistence type="predicted"/>
<gene>
    <name evidence="1" type="ORF">Q8A70_06930</name>
</gene>
<dbReference type="InterPro" id="IPR021730">
    <property type="entry name" value="YdbH"/>
</dbReference>
<evidence type="ECO:0000313" key="2">
    <source>
        <dbReference type="Proteomes" id="UP001230156"/>
    </source>
</evidence>
<dbReference type="EMBL" id="JAUYVI010000002">
    <property type="protein sequence ID" value="MDQ7247393.1"/>
    <property type="molecule type" value="Genomic_DNA"/>
</dbReference>
<accession>A0ABU0YL64</accession>
<sequence>MAEPAPERRKRRRRWPVFVILVLAALLAIGFFAREHLAAWAAAKVLAMRYGVSSRLDIDHLDSHQARIGAVALGGGDEVQASDINLQFEPIAMTVQRIEIGRIEIHARYDGHELTLGELDPMLRELTAGGDGAGQAPLPSIILHKIVLTLDTPLGTLTGDGMATIDQGVVYSQFALSEPYQRSAVRLDLNATLSDHSPQPKGKVTVDLTADSALWTLLGMPQPQAGKMQFNAQLKAPPGDPTASGIRLATGALFLAADWSFSGGDLAWPAQPAPMNIQGSGRAVLTERRLDIPTFSVKATGGWSPDLALQLQGSGLANLDPERYSVQTTLDMKAQTKSANLGAVQFKSPAFDLGLQIQYAGDQLQVRPSRDGTIKFAQAAIGPSIKLTKPATFTIRKTDQTVFTLPLHPNEENPIAASAEIGGTTLELTTPALAAPVQLALPNGAIGFTVGPDGLPKYTLDLKNGTVTSTQPPLVAKNVTVSLKGQGGKLDLSLNAGTWTGPSGIGPGNLDGKASLDGNKLTASAKIGIPTAKASMTAKGGYDLGSGKGRFDLDLPEVTFVPGGLQPKDLAADLAHTTEDIAGTIAAKGPILIDKNGVTSQIALTLKNLSGKLGPIALRNLNSVVEIDKPWPLTTAADQIVSVELADVGLPLTNGLVRFKIDDGSTLSLAESHLEMMSGRVTLDPVILKLGAPAQQIHLKVDKISLGRLFELFAIAGLTGDGVLSGEIPVTLFPAGLAIDHAKLEAGGPGSLKYNQAQAPAAIANAGDSVKMALSALSDFHYDRLEVDLDRKATGDTELGLHISGRNPSFYNGYPVEFNLTVAGRLDEALRKGLAGYQVPDMIREKLKSSNQ</sequence>
<name>A0ABU0YL64_9PROT</name>
<dbReference type="Pfam" id="PF11739">
    <property type="entry name" value="YdbH-like"/>
    <property type="match status" value="2"/>
</dbReference>
<dbReference type="RefSeq" id="WP_379954794.1">
    <property type="nucleotide sequence ID" value="NZ_JAUYVI010000002.1"/>
</dbReference>
<organism evidence="1 2">
    <name type="scientific">Dongia sedimenti</name>
    <dbReference type="NCBI Taxonomy" id="3064282"/>
    <lineage>
        <taxon>Bacteria</taxon>
        <taxon>Pseudomonadati</taxon>
        <taxon>Pseudomonadota</taxon>
        <taxon>Alphaproteobacteria</taxon>
        <taxon>Rhodospirillales</taxon>
        <taxon>Dongiaceae</taxon>
        <taxon>Dongia</taxon>
    </lineage>
</organism>
<keyword evidence="2" id="KW-1185">Reference proteome</keyword>
<dbReference type="Proteomes" id="UP001230156">
    <property type="component" value="Unassembled WGS sequence"/>
</dbReference>
<evidence type="ECO:0000313" key="1">
    <source>
        <dbReference type="EMBL" id="MDQ7247393.1"/>
    </source>
</evidence>
<reference evidence="2" key="1">
    <citation type="submission" date="2023-08" db="EMBL/GenBank/DDBJ databases">
        <title>Rhodospirillaceae gen. nov., a novel taxon isolated from the Yangtze River Yuezi River estuary sludge.</title>
        <authorList>
            <person name="Ruan L."/>
        </authorList>
    </citation>
    <scope>NUCLEOTIDE SEQUENCE [LARGE SCALE GENOMIC DNA]</scope>
    <source>
        <strain evidence="2">R-7</strain>
    </source>
</reference>
<protein>
    <submittedName>
        <fullName evidence="1">YdbH domain-containing protein</fullName>
    </submittedName>
</protein>